<protein>
    <submittedName>
        <fullName evidence="1">Uncharacterized protein</fullName>
    </submittedName>
</protein>
<keyword evidence="2" id="KW-1185">Reference proteome</keyword>
<sequence length="123" mass="13118">MSKGSVLLVGLDPAVVDYSRWPDMSEESLTAMLNAEVQSLLDNGFDAEICYLADRARAAAEVAALLDSKTFDCIIIGAGVRLDPDEFLLFEALINVVHAHAPKAKIGFNGGPKSTAEAALRLL</sequence>
<evidence type="ECO:0000313" key="2">
    <source>
        <dbReference type="Proteomes" id="UP001302429"/>
    </source>
</evidence>
<organism evidence="1 2">
    <name type="scientific">Alterisphingorhabdus coralli</name>
    <dbReference type="NCBI Taxonomy" id="3071408"/>
    <lineage>
        <taxon>Bacteria</taxon>
        <taxon>Pseudomonadati</taxon>
        <taxon>Pseudomonadota</taxon>
        <taxon>Alphaproteobacteria</taxon>
        <taxon>Sphingomonadales</taxon>
        <taxon>Sphingomonadaceae</taxon>
        <taxon>Alterisphingorhabdus (ex Yan et al. 2024)</taxon>
    </lineage>
</organism>
<dbReference type="Proteomes" id="UP001302429">
    <property type="component" value="Chromosome"/>
</dbReference>
<evidence type="ECO:0000313" key="1">
    <source>
        <dbReference type="EMBL" id="WOE75716.1"/>
    </source>
</evidence>
<dbReference type="AlphaFoldDB" id="A0AA97F7Q8"/>
<dbReference type="RefSeq" id="WP_317082853.1">
    <property type="nucleotide sequence ID" value="NZ_CP136594.1"/>
</dbReference>
<gene>
    <name evidence="1" type="ORF">RB602_03110</name>
</gene>
<name>A0AA97F7Q8_9SPHN</name>
<dbReference type="KEGG" id="acoa:RB602_03110"/>
<reference evidence="1 2" key="1">
    <citation type="submission" date="2023-10" db="EMBL/GenBank/DDBJ databases">
        <title>Complete genome sequence of a Sphingomonadaceae bacterium.</title>
        <authorList>
            <person name="Yan C."/>
        </authorList>
    </citation>
    <scope>NUCLEOTIDE SEQUENCE [LARGE SCALE GENOMIC DNA]</scope>
    <source>
        <strain evidence="1 2">SCSIO 66989</strain>
    </source>
</reference>
<accession>A0AA97F7Q8</accession>
<dbReference type="EMBL" id="CP136594">
    <property type="protein sequence ID" value="WOE75716.1"/>
    <property type="molecule type" value="Genomic_DNA"/>
</dbReference>
<proteinExistence type="predicted"/>